<protein>
    <recommendedName>
        <fullName evidence="1">Alpha/beta hydrolase domain-containing protein</fullName>
    </recommendedName>
</protein>
<dbReference type="EMBL" id="CP002467">
    <property type="protein sequence ID" value="ADV81434.1"/>
    <property type="molecule type" value="Genomic_DNA"/>
</dbReference>
<dbReference type="InterPro" id="IPR045394">
    <property type="entry name" value="Abhydrolase_dom"/>
</dbReference>
<proteinExistence type="predicted"/>
<name>E8V4N0_TERSS</name>
<dbReference type="Proteomes" id="UP000006844">
    <property type="component" value="Chromosome"/>
</dbReference>
<organism evidence="2 3">
    <name type="scientific">Terriglobus saanensis (strain ATCC BAA-1853 / DSM 23119 / SP1PR4)</name>
    <dbReference type="NCBI Taxonomy" id="401053"/>
    <lineage>
        <taxon>Bacteria</taxon>
        <taxon>Pseudomonadati</taxon>
        <taxon>Acidobacteriota</taxon>
        <taxon>Terriglobia</taxon>
        <taxon>Terriglobales</taxon>
        <taxon>Acidobacteriaceae</taxon>
        <taxon>Terriglobus</taxon>
    </lineage>
</organism>
<accession>E8V4N0</accession>
<evidence type="ECO:0000313" key="2">
    <source>
        <dbReference type="EMBL" id="ADV81434.1"/>
    </source>
</evidence>
<sequence>MAGMYPGRAVSKGLIFLSLCPTAEAKVVRIVMDEQKDGSEARRNVPADYRVLKGLAYGELDPHDPHNRIITDIDLAEKNSRGMLEYTATFTLYVPLHPAPKTVLLYDVVNRGGAAMPREYANGDYFLISGWQADIAFGGRAISGGPGETVKVPVARGVTGAAVARFYDLHQGKKTLALAQSATYISSGVPPVPADLDTGHAHLVTKQYEDSDGATSGVAEIPQSDWAWGDCERTSFPGKADATKICLKNGADASLLYELRYTAKDPQVLGVGFAAMRDVNTFFRYEKQDSEGTLNPVYGHVRSAISTGVSQSGNTLRSMVNLGFNEDEQGRRVWDGVMPIIAARQTPENVRFGVPGGTSMVYDVGTDGVNWWTHATDPVRGNPAEGLLDRCTAAKNCPKIVELLGSAEFYSLRASMAFVGTSATRDLPLPLNVRRYYVNSTTHGGGGGGFNLHQHEANNCVLETNPNPEGPTRRALLLALKQWVVDGTLPPASVYPTLAEGTLAPASKVMASFPHIPGEPMPVLNPNLIYALGPDFHANDLSGVVQTRPQPVIGVAKGVLPTLDADGNEIGGLHTALRDAPLGTYVGWNVVTSGFRKGQFCALTGGYIPFAATAEERKTKHDPRPSIEERYGTHAQYVERVRATAMKQARERLLLQDDAEKMIAEAEASTVLR</sequence>
<feature type="domain" description="Alpha/beta hydrolase" evidence="1">
    <location>
        <begin position="260"/>
        <end position="664"/>
    </location>
</feature>
<evidence type="ECO:0000259" key="1">
    <source>
        <dbReference type="Pfam" id="PF20091"/>
    </source>
</evidence>
<dbReference type="HOGENOM" id="CLU_025858_0_0_0"/>
<dbReference type="STRING" id="401053.AciPR4_0599"/>
<dbReference type="Pfam" id="PF20091">
    <property type="entry name" value="Abhydrolase_10"/>
    <property type="match status" value="1"/>
</dbReference>
<reference evidence="2 3" key="1">
    <citation type="journal article" date="2012" name="Stand. Genomic Sci.">
        <title>Complete genome sequence of Terriglobus saanensis type strain SP1PR4(T), an Acidobacteria from tundra soil.</title>
        <authorList>
            <person name="Rawat S.R."/>
            <person name="Mannisto M.K."/>
            <person name="Starovoytov V."/>
            <person name="Goodwin L."/>
            <person name="Nolan M."/>
            <person name="Hauser L."/>
            <person name="Land M."/>
            <person name="Davenport K.W."/>
            <person name="Woyke T."/>
            <person name="Haggblom M.M."/>
        </authorList>
    </citation>
    <scope>NUCLEOTIDE SEQUENCE</scope>
    <source>
        <strain evidence="3">ATCC BAA-1853 / DSM 23119 / SP1PR4</strain>
    </source>
</reference>
<evidence type="ECO:0000313" key="3">
    <source>
        <dbReference type="Proteomes" id="UP000006844"/>
    </source>
</evidence>
<dbReference type="KEGG" id="tsa:AciPR4_0599"/>
<gene>
    <name evidence="2" type="ordered locus">AciPR4_0599</name>
</gene>
<keyword evidence="3" id="KW-1185">Reference proteome</keyword>
<dbReference type="AlphaFoldDB" id="E8V4N0"/>
<dbReference type="eggNOG" id="ENOG502Z9PN">
    <property type="taxonomic scope" value="Bacteria"/>
</dbReference>